<accession>A0A9P7TZZ6</accession>
<evidence type="ECO:0000313" key="2">
    <source>
        <dbReference type="EMBL" id="KAG6120202.1"/>
    </source>
</evidence>
<evidence type="ECO:0000256" key="1">
    <source>
        <dbReference type="SAM" id="MobiDB-lite"/>
    </source>
</evidence>
<dbReference type="EMBL" id="SRQM01000062">
    <property type="protein sequence ID" value="KAG6120202.1"/>
    <property type="molecule type" value="Genomic_DNA"/>
</dbReference>
<evidence type="ECO:0000313" key="3">
    <source>
        <dbReference type="Proteomes" id="UP000732380"/>
    </source>
</evidence>
<keyword evidence="3" id="KW-1185">Reference proteome</keyword>
<reference evidence="2 3" key="1">
    <citation type="journal article" date="2020" name="bioRxiv">
        <title>Whole genome comparisons of ergot fungi reveals the divergence and evolution of species within the genus Claviceps are the result of varying mechanisms driving genome evolution and host range expansion.</title>
        <authorList>
            <person name="Wyka S.A."/>
            <person name="Mondo S.J."/>
            <person name="Liu M."/>
            <person name="Dettman J."/>
            <person name="Nalam V."/>
            <person name="Broders K.D."/>
        </authorList>
    </citation>
    <scope>NUCLEOTIDE SEQUENCE [LARGE SCALE GENOMIC DNA]</scope>
    <source>
        <strain evidence="2 3">LM576</strain>
    </source>
</reference>
<protein>
    <recommendedName>
        <fullName evidence="4">HTH CENPB-type domain-containing protein</fullName>
    </recommendedName>
</protein>
<comment type="caution">
    <text evidence="2">The sequence shown here is derived from an EMBL/GenBank/DDBJ whole genome shotgun (WGS) entry which is preliminary data.</text>
</comment>
<organism evidence="2 3">
    <name type="scientific">Claviceps humidiphila</name>
    <dbReference type="NCBI Taxonomy" id="1294629"/>
    <lineage>
        <taxon>Eukaryota</taxon>
        <taxon>Fungi</taxon>
        <taxon>Dikarya</taxon>
        <taxon>Ascomycota</taxon>
        <taxon>Pezizomycotina</taxon>
        <taxon>Sordariomycetes</taxon>
        <taxon>Hypocreomycetidae</taxon>
        <taxon>Hypocreales</taxon>
        <taxon>Clavicipitaceae</taxon>
        <taxon>Claviceps</taxon>
    </lineage>
</organism>
<dbReference type="AlphaFoldDB" id="A0A9P7TZZ6"/>
<proteinExistence type="predicted"/>
<gene>
    <name evidence="2" type="ORF">E4U13_006823</name>
</gene>
<feature type="region of interest" description="Disordered" evidence="1">
    <location>
        <begin position="167"/>
        <end position="188"/>
    </location>
</feature>
<sequence>MASSRPGPKITPLATRGYVPPDPITSVKRRYPRRRKIEVLLFLLHHRIHDDEAPESEHYVELGLRRPYIREAAAWFNINRRTINGWWNKRDSFVEIQQNTFRPHWPESEKRIRTEFIARGGRGHPVRTGWFRSRRAYPGVVDEFGFTEGWFNSFKRRRDIVHRRITKQASKSQLNTGQFQHEQSSSGT</sequence>
<dbReference type="Proteomes" id="UP000732380">
    <property type="component" value="Unassembled WGS sequence"/>
</dbReference>
<name>A0A9P7TZZ6_9HYPO</name>
<evidence type="ECO:0008006" key="4">
    <source>
        <dbReference type="Google" id="ProtNLM"/>
    </source>
</evidence>